<evidence type="ECO:0000313" key="5">
    <source>
        <dbReference type="Proteomes" id="UP000305654"/>
    </source>
</evidence>
<dbReference type="SUPFAM" id="SSF52172">
    <property type="entry name" value="CheY-like"/>
    <property type="match status" value="1"/>
</dbReference>
<dbReference type="SMART" id="SM00448">
    <property type="entry name" value="REC"/>
    <property type="match status" value="1"/>
</dbReference>
<gene>
    <name evidence="4" type="ORF">FE263_10280</name>
</gene>
<keyword evidence="5" id="KW-1185">Reference proteome</keyword>
<accession>A0A5R9JDS8</accession>
<dbReference type="Gene3D" id="3.40.50.2300">
    <property type="match status" value="1"/>
</dbReference>
<evidence type="ECO:0000256" key="1">
    <source>
        <dbReference type="ARBA" id="ARBA00022553"/>
    </source>
</evidence>
<dbReference type="EMBL" id="VCDI01000003">
    <property type="protein sequence ID" value="TLU72448.1"/>
    <property type="molecule type" value="Genomic_DNA"/>
</dbReference>
<keyword evidence="1 2" id="KW-0597">Phosphoprotein</keyword>
<dbReference type="PANTHER" id="PTHR44591:SF25">
    <property type="entry name" value="CHEMOTAXIS TWO-COMPONENT RESPONSE REGULATOR"/>
    <property type="match status" value="1"/>
</dbReference>
<dbReference type="PANTHER" id="PTHR44591">
    <property type="entry name" value="STRESS RESPONSE REGULATOR PROTEIN 1"/>
    <property type="match status" value="1"/>
</dbReference>
<evidence type="ECO:0000256" key="2">
    <source>
        <dbReference type="PROSITE-ProRule" id="PRU00169"/>
    </source>
</evidence>
<sequence>MTTKRVMTVDDSKTMRDMVGFTLRSAGFTVIAAEDGRQALGLLAGNPVDVIITDLNMPVMDGVALIRALRADPRWRALPILMLTTESDASKKSEGRSAGATGWIVKPFSPDKLIDVVNRVCG</sequence>
<name>A0A5R9JDS8_9PROT</name>
<evidence type="ECO:0000259" key="3">
    <source>
        <dbReference type="PROSITE" id="PS50110"/>
    </source>
</evidence>
<dbReference type="PROSITE" id="PS50110">
    <property type="entry name" value="RESPONSE_REGULATORY"/>
    <property type="match status" value="1"/>
</dbReference>
<dbReference type="OrthoDB" id="9800897at2"/>
<dbReference type="AlphaFoldDB" id="A0A5R9JDS8"/>
<reference evidence="4 5" key="1">
    <citation type="submission" date="2019-05" db="EMBL/GenBank/DDBJ databases">
        <authorList>
            <person name="Pankratov T."/>
            <person name="Grouzdev D."/>
        </authorList>
    </citation>
    <scope>NUCLEOTIDE SEQUENCE [LARGE SCALE GENOMIC DNA]</scope>
    <source>
        <strain evidence="4 5">KEBCLARHB70R</strain>
    </source>
</reference>
<dbReference type="InterPro" id="IPR001789">
    <property type="entry name" value="Sig_transdc_resp-reg_receiver"/>
</dbReference>
<dbReference type="InterPro" id="IPR011006">
    <property type="entry name" value="CheY-like_superfamily"/>
</dbReference>
<protein>
    <submittedName>
        <fullName evidence="4">Response regulator</fullName>
    </submittedName>
</protein>
<dbReference type="InterPro" id="IPR050595">
    <property type="entry name" value="Bact_response_regulator"/>
</dbReference>
<dbReference type="Proteomes" id="UP000305654">
    <property type="component" value="Unassembled WGS sequence"/>
</dbReference>
<proteinExistence type="predicted"/>
<evidence type="ECO:0000313" key="4">
    <source>
        <dbReference type="EMBL" id="TLU72448.1"/>
    </source>
</evidence>
<dbReference type="RefSeq" id="WP_138325910.1">
    <property type="nucleotide sequence ID" value="NZ_VCDI01000003.1"/>
</dbReference>
<feature type="domain" description="Response regulatory" evidence="3">
    <location>
        <begin position="5"/>
        <end position="121"/>
    </location>
</feature>
<organism evidence="4 5">
    <name type="scientific">Lichenicoccus roseus</name>
    <dbReference type="NCBI Taxonomy" id="2683649"/>
    <lineage>
        <taxon>Bacteria</taxon>
        <taxon>Pseudomonadati</taxon>
        <taxon>Pseudomonadota</taxon>
        <taxon>Alphaproteobacteria</taxon>
        <taxon>Acetobacterales</taxon>
        <taxon>Acetobacteraceae</taxon>
        <taxon>Lichenicoccus</taxon>
    </lineage>
</organism>
<dbReference type="GO" id="GO:0000160">
    <property type="term" value="P:phosphorelay signal transduction system"/>
    <property type="evidence" value="ECO:0007669"/>
    <property type="project" value="InterPro"/>
</dbReference>
<feature type="modified residue" description="4-aspartylphosphate" evidence="2">
    <location>
        <position position="54"/>
    </location>
</feature>
<dbReference type="Pfam" id="PF00072">
    <property type="entry name" value="Response_reg"/>
    <property type="match status" value="1"/>
</dbReference>
<comment type="caution">
    <text evidence="4">The sequence shown here is derived from an EMBL/GenBank/DDBJ whole genome shotgun (WGS) entry which is preliminary data.</text>
</comment>